<accession>A0A2C7ABR1</accession>
<gene>
    <name evidence="3" type="ORF">CR162_05655</name>
</gene>
<dbReference type="InterPro" id="IPR018666">
    <property type="entry name" value="DUF2125"/>
</dbReference>
<protein>
    <recommendedName>
        <fullName evidence="5">DUF2125 domain-containing protein</fullName>
    </recommendedName>
</protein>
<reference evidence="3 4" key="1">
    <citation type="submission" date="2017-10" db="EMBL/GenBank/DDBJ databases">
        <authorList>
            <person name="Banno H."/>
            <person name="Chua N.-H."/>
        </authorList>
    </citation>
    <scope>NUCLEOTIDE SEQUENCE [LARGE SCALE GENOMIC DNA]</scope>
    <source>
        <strain evidence="3 4">YW11</strain>
    </source>
</reference>
<name>A0A2C7ABR1_9PROT</name>
<evidence type="ECO:0008006" key="5">
    <source>
        <dbReference type="Google" id="ProtNLM"/>
    </source>
</evidence>
<keyword evidence="2" id="KW-1133">Transmembrane helix</keyword>
<keyword evidence="2" id="KW-0812">Transmembrane</keyword>
<dbReference type="AlphaFoldDB" id="A0A2C7ABR1"/>
<sequence length="407" mass="42660">MAEGVMRRARARGRAPPAPACAGGRRGSGRPDRGRGRSRAAFPRTAYPPIPWPAMTRKPPASPPRSRPAFRRRAGRWLLGLALLLALAGAGHTLLWRLVEQRLEDGFQAWAEARRAEGWRIAHGTPRRGGWPMAAALTLPAPRAAAPGGTEWQAESLTLRVPLLRPGTLQAEPEGRQSLRLGGATLPFAADRMLATLPLAAGAMPDHADLSAAQLRIGAGAEGVAVEAAAARLARQPRAGEGEAALTLSLTAEELTLPVATPLGRTLRGATLEVALTGPLPDPRPWPARAAQWRDAGGTLEVRALTLRADEVAASAAATLALDAALQPRGAGTLRITGAPLLLEALGRAGMVPERTATLARGLLPLLSRPDPETGQPSLEVAVTLENRTLSAARLPLARLPALVLPP</sequence>
<dbReference type="Proteomes" id="UP000223527">
    <property type="component" value="Unassembled WGS sequence"/>
</dbReference>
<feature type="region of interest" description="Disordered" evidence="1">
    <location>
        <begin position="1"/>
        <end position="68"/>
    </location>
</feature>
<organism evidence="3 4">
    <name type="scientific">Teichococcus rhizosphaerae</name>
    <dbReference type="NCBI Taxonomy" id="1335062"/>
    <lineage>
        <taxon>Bacteria</taxon>
        <taxon>Pseudomonadati</taxon>
        <taxon>Pseudomonadota</taxon>
        <taxon>Alphaproteobacteria</taxon>
        <taxon>Acetobacterales</taxon>
        <taxon>Roseomonadaceae</taxon>
        <taxon>Roseomonas</taxon>
    </lineage>
</organism>
<dbReference type="OrthoDB" id="8478166at2"/>
<comment type="caution">
    <text evidence="3">The sequence shown here is derived from an EMBL/GenBank/DDBJ whole genome shotgun (WGS) entry which is preliminary data.</text>
</comment>
<proteinExistence type="predicted"/>
<evidence type="ECO:0000313" key="4">
    <source>
        <dbReference type="Proteomes" id="UP000223527"/>
    </source>
</evidence>
<feature type="transmembrane region" description="Helical" evidence="2">
    <location>
        <begin position="77"/>
        <end position="99"/>
    </location>
</feature>
<evidence type="ECO:0000256" key="1">
    <source>
        <dbReference type="SAM" id="MobiDB-lite"/>
    </source>
</evidence>
<keyword evidence="4" id="KW-1185">Reference proteome</keyword>
<dbReference type="Pfam" id="PF09898">
    <property type="entry name" value="DUF2125"/>
    <property type="match status" value="1"/>
</dbReference>
<dbReference type="EMBL" id="PDNU01000006">
    <property type="protein sequence ID" value="PHK95830.1"/>
    <property type="molecule type" value="Genomic_DNA"/>
</dbReference>
<keyword evidence="2" id="KW-0472">Membrane</keyword>
<evidence type="ECO:0000256" key="2">
    <source>
        <dbReference type="SAM" id="Phobius"/>
    </source>
</evidence>
<evidence type="ECO:0000313" key="3">
    <source>
        <dbReference type="EMBL" id="PHK95830.1"/>
    </source>
</evidence>